<dbReference type="InterPro" id="IPR002104">
    <property type="entry name" value="Integrase_catalytic"/>
</dbReference>
<gene>
    <name evidence="6" type="ORF">M2280_002192</name>
</gene>
<dbReference type="EMBL" id="JARXVC010000004">
    <property type="protein sequence ID" value="MDH6280979.1"/>
    <property type="molecule type" value="Genomic_DNA"/>
</dbReference>
<evidence type="ECO:0000256" key="2">
    <source>
        <dbReference type="ARBA" id="ARBA00022908"/>
    </source>
</evidence>
<dbReference type="InterPro" id="IPR050090">
    <property type="entry name" value="Tyrosine_recombinase_XerCD"/>
</dbReference>
<evidence type="ECO:0000313" key="6">
    <source>
        <dbReference type="EMBL" id="MDH6280979.1"/>
    </source>
</evidence>
<dbReference type="Pfam" id="PF14659">
    <property type="entry name" value="Phage_int_SAM_3"/>
    <property type="match status" value="1"/>
</dbReference>
<dbReference type="InterPro" id="IPR004107">
    <property type="entry name" value="Integrase_SAM-like_N"/>
</dbReference>
<reference evidence="6 7" key="1">
    <citation type="submission" date="2023-04" db="EMBL/GenBank/DDBJ databases">
        <title>Forest soil microbial communities from Buena Vista Peninsula, Colon Province, Panama.</title>
        <authorList>
            <person name="Bouskill N."/>
        </authorList>
    </citation>
    <scope>NUCLEOTIDE SEQUENCE [LARGE SCALE GENOMIC DNA]</scope>
    <source>
        <strain evidence="6 7">CFH S0262</strain>
    </source>
</reference>
<evidence type="ECO:0000313" key="7">
    <source>
        <dbReference type="Proteomes" id="UP001160334"/>
    </source>
</evidence>
<keyword evidence="3" id="KW-0238">DNA-binding</keyword>
<evidence type="ECO:0000256" key="1">
    <source>
        <dbReference type="ARBA" id="ARBA00008857"/>
    </source>
</evidence>
<feature type="domain" description="Tyr recombinase" evidence="5">
    <location>
        <begin position="181"/>
        <end position="370"/>
    </location>
</feature>
<dbReference type="CDD" id="cd01189">
    <property type="entry name" value="INT_ICEBs1_C_like"/>
    <property type="match status" value="1"/>
</dbReference>
<dbReference type="Pfam" id="PF26003">
    <property type="entry name" value="Integrase_N_phage"/>
    <property type="match status" value="1"/>
</dbReference>
<dbReference type="Gene3D" id="1.10.150.130">
    <property type="match status" value="1"/>
</dbReference>
<protein>
    <submittedName>
        <fullName evidence="6">Integrase</fullName>
    </submittedName>
</protein>
<dbReference type="PANTHER" id="PTHR30349">
    <property type="entry name" value="PHAGE INTEGRASE-RELATED"/>
    <property type="match status" value="1"/>
</dbReference>
<dbReference type="Gene3D" id="1.10.443.10">
    <property type="entry name" value="Intergrase catalytic core"/>
    <property type="match status" value="1"/>
</dbReference>
<dbReference type="InterPro" id="IPR058717">
    <property type="entry name" value="Phage_L5_Integrase_N"/>
</dbReference>
<dbReference type="PANTHER" id="PTHR30349:SF64">
    <property type="entry name" value="PROPHAGE INTEGRASE INTD-RELATED"/>
    <property type="match status" value="1"/>
</dbReference>
<evidence type="ECO:0000256" key="3">
    <source>
        <dbReference type="ARBA" id="ARBA00023125"/>
    </source>
</evidence>
<keyword evidence="7" id="KW-1185">Reference proteome</keyword>
<dbReference type="InterPro" id="IPR011010">
    <property type="entry name" value="DNA_brk_join_enz"/>
</dbReference>
<sequence>MAGNRPKRGFGAPRKLKSGRWQARYTGPDGLPHKAATTFGAYDDAVAWLAAERRRIDLDTWTPPEVRELVATAPDPESALTLAVYAERWYAETEGRHKPRTRALNKGYLDNVILPELGDVPVTALTVQQVRAWFAGLEPFPTRNSNSYSLLRTILNQALDDELIAANPCRVKRAAVKRRVVEPIALTASEIRELSKEMPERWRALVLLAGFSGLRWGELVALRRSDFTLDADGYSVTVSRAAVRIKGEFVIGAPKSRAALRAVPLPSALRPTMAAHIGEFALPGRAGLVFPSVTGDVPHENTVRPHFKRAAKKIGHEALRFHDLRHSAATLFAQAGATLADHMTLMGHTSSAMSARYTHSTAARNRALVEGLWK</sequence>
<comment type="similarity">
    <text evidence="1">Belongs to the 'phage' integrase family.</text>
</comment>
<dbReference type="PROSITE" id="PS51898">
    <property type="entry name" value="TYR_RECOMBINASE"/>
    <property type="match status" value="1"/>
</dbReference>
<dbReference type="RefSeq" id="WP_280760304.1">
    <property type="nucleotide sequence ID" value="NZ_JARXVC010000004.1"/>
</dbReference>
<evidence type="ECO:0000256" key="4">
    <source>
        <dbReference type="ARBA" id="ARBA00023172"/>
    </source>
</evidence>
<dbReference type="Pfam" id="PF00589">
    <property type="entry name" value="Phage_integrase"/>
    <property type="match status" value="1"/>
</dbReference>
<dbReference type="Proteomes" id="UP001160334">
    <property type="component" value="Unassembled WGS sequence"/>
</dbReference>
<dbReference type="SUPFAM" id="SSF56349">
    <property type="entry name" value="DNA breaking-rejoining enzymes"/>
    <property type="match status" value="1"/>
</dbReference>
<proteinExistence type="inferred from homology"/>
<keyword evidence="4" id="KW-0233">DNA recombination</keyword>
<comment type="caution">
    <text evidence="6">The sequence shown here is derived from an EMBL/GenBank/DDBJ whole genome shotgun (WGS) entry which is preliminary data.</text>
</comment>
<dbReference type="InterPro" id="IPR013762">
    <property type="entry name" value="Integrase-like_cat_sf"/>
</dbReference>
<name>A0ABT6MAL6_9NOCA</name>
<dbReference type="InterPro" id="IPR010998">
    <property type="entry name" value="Integrase_recombinase_N"/>
</dbReference>
<organism evidence="6 7">
    <name type="scientific">Prescottella agglutinans</name>
    <dbReference type="NCBI Taxonomy" id="1644129"/>
    <lineage>
        <taxon>Bacteria</taxon>
        <taxon>Bacillati</taxon>
        <taxon>Actinomycetota</taxon>
        <taxon>Actinomycetes</taxon>
        <taxon>Mycobacteriales</taxon>
        <taxon>Nocardiaceae</taxon>
        <taxon>Prescottella</taxon>
    </lineage>
</organism>
<evidence type="ECO:0000259" key="5">
    <source>
        <dbReference type="PROSITE" id="PS51898"/>
    </source>
</evidence>
<keyword evidence="2" id="KW-0229">DNA integration</keyword>
<accession>A0ABT6MAL6</accession>